<reference evidence="1" key="1">
    <citation type="submission" date="2020-06" db="EMBL/GenBank/DDBJ databases">
        <authorList>
            <person name="Onetto C."/>
        </authorList>
    </citation>
    <scope>NUCLEOTIDE SEQUENCE</scope>
</reference>
<name>A0A9N8K881_9PEZI</name>
<sequence>MARVVSLPAGLHGLQQLQCCSLQPFSSPLYRTHNPEPTCFKSAFIQIRHEFFMDELPKKQPFPLLITQRW</sequence>
<dbReference type="AlphaFoldDB" id="A0A9N8K881"/>
<dbReference type="EMBL" id="CAINUL010000001">
    <property type="protein sequence ID" value="CAD0106882.1"/>
    <property type="molecule type" value="Genomic_DNA"/>
</dbReference>
<gene>
    <name evidence="1" type="ORF">AWRI4620_LOCUS1137</name>
</gene>
<dbReference type="Proteomes" id="UP000745764">
    <property type="component" value="Unassembled WGS sequence"/>
</dbReference>
<keyword evidence="2" id="KW-1185">Reference proteome</keyword>
<organism evidence="1 2">
    <name type="scientific">Aureobasidium uvarum</name>
    <dbReference type="NCBI Taxonomy" id="2773716"/>
    <lineage>
        <taxon>Eukaryota</taxon>
        <taxon>Fungi</taxon>
        <taxon>Dikarya</taxon>
        <taxon>Ascomycota</taxon>
        <taxon>Pezizomycotina</taxon>
        <taxon>Dothideomycetes</taxon>
        <taxon>Dothideomycetidae</taxon>
        <taxon>Dothideales</taxon>
        <taxon>Saccotheciaceae</taxon>
        <taxon>Aureobasidium</taxon>
    </lineage>
</organism>
<evidence type="ECO:0000313" key="1">
    <source>
        <dbReference type="EMBL" id="CAD0106882.1"/>
    </source>
</evidence>
<accession>A0A9N8K881</accession>
<comment type="caution">
    <text evidence="1">The sequence shown here is derived from an EMBL/GenBank/DDBJ whole genome shotgun (WGS) entry which is preliminary data.</text>
</comment>
<proteinExistence type="predicted"/>
<evidence type="ECO:0000313" key="2">
    <source>
        <dbReference type="Proteomes" id="UP000745764"/>
    </source>
</evidence>
<protein>
    <submittedName>
        <fullName evidence="1">Uncharacterized protein</fullName>
    </submittedName>
</protein>